<feature type="region of interest" description="Disordered" evidence="8">
    <location>
        <begin position="1588"/>
        <end position="1609"/>
    </location>
</feature>
<dbReference type="InterPro" id="IPR001747">
    <property type="entry name" value="Vitellogenin_N"/>
</dbReference>
<evidence type="ECO:0000256" key="5">
    <source>
        <dbReference type="ARBA" id="ARBA00023157"/>
    </source>
</evidence>
<dbReference type="InterPro" id="IPR015255">
    <property type="entry name" value="Vitellinogen_open_b-sht"/>
</dbReference>
<dbReference type="InterPro" id="IPR050733">
    <property type="entry name" value="Vitellogenin/Apolipophorin"/>
</dbReference>
<dbReference type="SUPFAM" id="SSF56968">
    <property type="entry name" value="Lipovitellin-phosvitin complex, beta-sheet shell regions"/>
    <property type="match status" value="2"/>
</dbReference>
<name>A0A2A6BXK3_PRIPA</name>
<dbReference type="Pfam" id="PF09172">
    <property type="entry name" value="Vit_open_b-sht"/>
    <property type="match status" value="1"/>
</dbReference>
<evidence type="ECO:0000256" key="4">
    <source>
        <dbReference type="ARBA" id="ARBA00022761"/>
    </source>
</evidence>
<evidence type="ECO:0000256" key="3">
    <source>
        <dbReference type="ARBA" id="ARBA00022729"/>
    </source>
</evidence>
<dbReference type="EnsemblMetazoa" id="PPA40130.1">
    <property type="protein sequence ID" value="PPA40130.1"/>
    <property type="gene ID" value="WBGene00278499"/>
</dbReference>
<dbReference type="PROSITE" id="PS51211">
    <property type="entry name" value="VITELLOGENIN"/>
    <property type="match status" value="1"/>
</dbReference>
<accession>A0A2A6BXK3</accession>
<dbReference type="FunFam" id="1.25.10.20:FF:000003">
    <property type="entry name" value="Vitellogenin C"/>
    <property type="match status" value="1"/>
</dbReference>
<dbReference type="PANTHER" id="PTHR23345">
    <property type="entry name" value="VITELLOGENIN-RELATED"/>
    <property type="match status" value="1"/>
</dbReference>
<dbReference type="InterPro" id="IPR001846">
    <property type="entry name" value="VWF_type-D"/>
</dbReference>
<evidence type="ECO:0000256" key="1">
    <source>
        <dbReference type="ARBA" id="ARBA00004613"/>
    </source>
</evidence>
<dbReference type="GO" id="GO:0005319">
    <property type="term" value="F:lipid transporter activity"/>
    <property type="evidence" value="ECO:0000318"/>
    <property type="project" value="GO_Central"/>
</dbReference>
<keyword evidence="6" id="KW-0325">Glycoprotein</keyword>
<evidence type="ECO:0000256" key="6">
    <source>
        <dbReference type="ARBA" id="ARBA00023180"/>
    </source>
</evidence>
<reference evidence="11" key="1">
    <citation type="journal article" date="2008" name="Nat. Genet.">
        <title>The Pristionchus pacificus genome provides a unique perspective on nematode lifestyle and parasitism.</title>
        <authorList>
            <person name="Dieterich C."/>
            <person name="Clifton S.W."/>
            <person name="Schuster L.N."/>
            <person name="Chinwalla A."/>
            <person name="Delehaunty K."/>
            <person name="Dinkelacker I."/>
            <person name="Fulton L."/>
            <person name="Fulton R."/>
            <person name="Godfrey J."/>
            <person name="Minx P."/>
            <person name="Mitreva M."/>
            <person name="Roeseler W."/>
            <person name="Tian H."/>
            <person name="Witte H."/>
            <person name="Yang S.P."/>
            <person name="Wilson R.K."/>
            <person name="Sommer R.J."/>
        </authorList>
    </citation>
    <scope>NUCLEOTIDE SEQUENCE [LARGE SCALE GENOMIC DNA]</scope>
    <source>
        <strain evidence="11">PS312</strain>
    </source>
</reference>
<keyword evidence="11" id="KW-1185">Reference proteome</keyword>
<comment type="subcellular location">
    <subcellularLocation>
        <location evidence="1">Secreted</location>
    </subcellularLocation>
</comment>
<dbReference type="FunFam" id="2.20.80.10:FF:000005">
    <property type="entry name" value="Vit-6"/>
    <property type="match status" value="1"/>
</dbReference>
<gene>
    <name evidence="10" type="primary">WBGene00278499</name>
</gene>
<dbReference type="Pfam" id="PF00094">
    <property type="entry name" value="VWD"/>
    <property type="match status" value="1"/>
</dbReference>
<dbReference type="Gene3D" id="1.25.10.20">
    <property type="entry name" value="Vitellinogen, superhelical"/>
    <property type="match status" value="1"/>
</dbReference>
<dbReference type="InterPro" id="IPR011030">
    <property type="entry name" value="Lipovitellin_superhlx_dom"/>
</dbReference>
<reference evidence="10" key="2">
    <citation type="submission" date="2022-06" db="UniProtKB">
        <authorList>
            <consortium name="EnsemblMetazoa"/>
        </authorList>
    </citation>
    <scope>IDENTIFICATION</scope>
    <source>
        <strain evidence="10">PS312</strain>
    </source>
</reference>
<dbReference type="PANTHER" id="PTHR23345:SF15">
    <property type="entry name" value="VITELLOGENIN 1-RELATED"/>
    <property type="match status" value="1"/>
</dbReference>
<dbReference type="InterPro" id="IPR015816">
    <property type="entry name" value="Vitellinogen_b-sht_N"/>
</dbReference>
<dbReference type="GO" id="GO:0045735">
    <property type="term" value="F:nutrient reservoir activity"/>
    <property type="evidence" value="ECO:0007669"/>
    <property type="project" value="UniProtKB-KW"/>
</dbReference>
<evidence type="ECO:0000256" key="7">
    <source>
        <dbReference type="PROSITE-ProRule" id="PRU00557"/>
    </source>
</evidence>
<proteinExistence type="predicted"/>
<keyword evidence="4" id="KW-0758">Storage protein</keyword>
<evidence type="ECO:0000313" key="10">
    <source>
        <dbReference type="EnsemblMetazoa" id="PPA40130.1"/>
    </source>
</evidence>
<dbReference type="GO" id="GO:0005576">
    <property type="term" value="C:extracellular region"/>
    <property type="evidence" value="ECO:0007669"/>
    <property type="project" value="UniProtKB-SubCell"/>
</dbReference>
<dbReference type="PROSITE" id="PS51233">
    <property type="entry name" value="VWFD"/>
    <property type="match status" value="1"/>
</dbReference>
<evidence type="ECO:0000256" key="9">
    <source>
        <dbReference type="SAM" id="SignalP"/>
    </source>
</evidence>
<keyword evidence="5 7" id="KW-1015">Disulfide bond</keyword>
<feature type="disulfide bond" evidence="7">
    <location>
        <begin position="253"/>
        <end position="256"/>
    </location>
</feature>
<dbReference type="Gene3D" id="2.30.230.10">
    <property type="entry name" value="Lipovitellin, beta-sheet shell regions, chain A"/>
    <property type="match status" value="1"/>
</dbReference>
<dbReference type="Gene3D" id="2.20.80.10">
    <property type="entry name" value="Lipovitellin-phosvitin complex, chain A, domain 4"/>
    <property type="match status" value="1"/>
</dbReference>
<feature type="chain" id="PRO_5043893151" evidence="9">
    <location>
        <begin position="25"/>
        <end position="1720"/>
    </location>
</feature>
<evidence type="ECO:0000256" key="2">
    <source>
        <dbReference type="ARBA" id="ARBA00022525"/>
    </source>
</evidence>
<evidence type="ECO:0000256" key="8">
    <source>
        <dbReference type="SAM" id="MobiDB-lite"/>
    </source>
</evidence>
<dbReference type="FunFam" id="2.30.230.10:FF:000004">
    <property type="entry name" value="Vitellogenin-1"/>
    <property type="match status" value="1"/>
</dbReference>
<evidence type="ECO:0000313" key="11">
    <source>
        <dbReference type="Proteomes" id="UP000005239"/>
    </source>
</evidence>
<keyword evidence="2" id="KW-0964">Secreted</keyword>
<dbReference type="InterPro" id="IPR015819">
    <property type="entry name" value="Lipid_transp_b-sht_shell"/>
</dbReference>
<dbReference type="SMART" id="SM01169">
    <property type="entry name" value="DUF1943"/>
    <property type="match status" value="1"/>
</dbReference>
<feature type="compositionally biased region" description="Acidic residues" evidence="8">
    <location>
        <begin position="1595"/>
        <end position="1604"/>
    </location>
</feature>
<feature type="signal peptide" evidence="9">
    <location>
        <begin position="1"/>
        <end position="24"/>
    </location>
</feature>
<keyword evidence="3 9" id="KW-0732">Signal</keyword>
<dbReference type="Pfam" id="PF01347">
    <property type="entry name" value="Vitellogenin_N"/>
    <property type="match status" value="1"/>
</dbReference>
<protein>
    <submittedName>
        <fullName evidence="10">Vit-6</fullName>
    </submittedName>
</protein>
<dbReference type="SMART" id="SM00638">
    <property type="entry name" value="LPD_N"/>
    <property type="match status" value="1"/>
</dbReference>
<organism evidence="10 11">
    <name type="scientific">Pristionchus pacificus</name>
    <name type="common">Parasitic nematode worm</name>
    <dbReference type="NCBI Taxonomy" id="54126"/>
    <lineage>
        <taxon>Eukaryota</taxon>
        <taxon>Metazoa</taxon>
        <taxon>Ecdysozoa</taxon>
        <taxon>Nematoda</taxon>
        <taxon>Chromadorea</taxon>
        <taxon>Rhabditida</taxon>
        <taxon>Rhabditina</taxon>
        <taxon>Diplogasteromorpha</taxon>
        <taxon>Diplogasteroidea</taxon>
        <taxon>Neodiplogasteridae</taxon>
        <taxon>Pristionchus</taxon>
    </lineage>
</organism>
<comment type="caution">
    <text evidence="7">Lacks conserved residue(s) required for the propagation of feature annotation.</text>
</comment>
<dbReference type="SUPFAM" id="SSF48431">
    <property type="entry name" value="Lipovitellin-phosvitin complex, superhelical domain"/>
    <property type="match status" value="1"/>
</dbReference>
<accession>A0A8R1Z0W9</accession>
<dbReference type="OrthoDB" id="5825149at2759"/>
<sequence>MGVRHHSIRMRLLLVAALVAAAFAARDSLKWNHEVRSESVDGVTSFKTGFEYRFHLDSQVSNGLPVPGSQQSAVRSKSLVTLSFPESETVAHLRLEKIRVASLQKEISEPKKIQPFELFEEIELNEEHLRTLRLPVRFRYENGMVSDIEFDREDLPWSMNIKRVYINMLQVNLAKKNTHESRLNSEYDSEKENVFTAPEVTLEGDCEVVYTVLPESSSERREESEITVTKSINFEKCSRRVGQRYNFRFGDECPSCENKFNGEERNIESSTVFNYRIAGTPSRFVIKEVELRSVYSYAPLSEQETFFTTFVSGNMRLIEVNKEQKRIAAPKSEKKESLLYSMEWEKKEEKFLATGDESLLKESPFPEMKNKHEVVARLIKSVIVKMETEEKGIELDATHEMARIVKVLRFATKEEIKKMHKEICESSSHEESVRSQMKDIFTDALALAGTFNTVEHLVEKIRAREVSPLKSASLLKTLTSIRVPSEKIVKSLVSLCKDSRRQPLEHQSCWLTVGSLMNGLCGEHRDKLAIESSEERKCPRDIKEDFVRELVEEFKRAETRYQKVLALKTIANSGMDLIVFPLEKVIRDEKEEITVRVQAIEALRKLRSVLPRKMINILMPVYKNILEHPEIRVAAFHQIMQTVPEKNVIDQVVNQLEKEPSTQVHSFVYSSLEQYSRSEIPCEKTMSDYCKHALRTLRTQPRKMVSSTYKHWTVYNEENKNGATLNWAALFSNDSVLPKEVMTTLETAFAGQWNKYLAQVGFQQQNIDQVLYKLLEKVEKSGLEEVLVRGKRSSFKPTEILRGLFSKLSIVSRKQKEQDPHALVYIRFRDMDYALLPIDEEAIPEMIKTVLRNGRIELGEIESFLAKGVRFNTVLSSFVYERTRSIATSMGSPLVFTSKMPTIFKVDGSIKVELEPRNGDSLDGLRVRVQARPAFASTHITKVEINFPMVSLGVKLLHSASVNVPVDMTTEMSWDKKFDHKTTLALPKESRRVVQLQTRPVTFVRVWPKETRVYVEPKEKTIYVEELETLVHKIRSSHLEKATGLRMNVEGHVHGHIWEKGTEGIPSALLIGENNLEISFEKTGETPKEYVIKTEISTFDEESRMEKPSMEKFFEKDNEEHFKTEEYEEYDVNEDERRSSFKNYVKSYKSDKAYSHRLWAQIKAVGGRKERKAELELKSVCDDKLRHCTIGFAGLTTPLLEKETRDWKIESSIEMLYPEMPETLEELLKQKHRELSINVESRWGSDYKNELKMKIQGEQNKEQKRWMKAVSEHRREDSITALEEYSRLVEASMLNQYKVVAKYDIACPMTRSLLERFYAYSKVSAPWFSTSYEFGHNEERIVRAILTIEPSTRQYANLTLETPSEKVSIRDFRLPVPLRLVNIRRQSKTPIRSLSTLGSTLVEETKAMCTVESRKVNSFDDVIYRTPLTTCYSVLAKDCSSEEPEFAVLLKKISKNGEEKKMKIISRKSVIELEMDKRSDKMRVTIDGEKVERVEKLEEARVYKKNEVVVVELDDVTVEFDGYTANVKLSEYYKNKQCGICGHFDGEKKTEFRRADNEETEDIEEFHRSFLVKGEECEVEEEKLSEKRNYRLESEESSSEEESIFETKRNNKNKWESKKNVREEKYEKENEVVDTIEKTRVIEHSNRVCFSMSPVPECPSKSMENEDKMKDMKVKFTCLSRSDRETARLMRESRREVLSLEDFPESFMETITVPKSCLAY</sequence>
<dbReference type="Proteomes" id="UP000005239">
    <property type="component" value="Unassembled WGS sequence"/>
</dbReference>
<dbReference type="SMART" id="SM00216">
    <property type="entry name" value="VWD"/>
    <property type="match status" value="1"/>
</dbReference>